<name>A0A8D9D7I5_BRACM</name>
<organism evidence="2 3">
    <name type="scientific">Brassica campestris</name>
    <name type="common">Field mustard</name>
    <dbReference type="NCBI Taxonomy" id="3711"/>
    <lineage>
        <taxon>Eukaryota</taxon>
        <taxon>Viridiplantae</taxon>
        <taxon>Streptophyta</taxon>
        <taxon>Embryophyta</taxon>
        <taxon>Tracheophyta</taxon>
        <taxon>Spermatophyta</taxon>
        <taxon>Magnoliopsida</taxon>
        <taxon>eudicotyledons</taxon>
        <taxon>Gunneridae</taxon>
        <taxon>Pentapetalae</taxon>
        <taxon>rosids</taxon>
        <taxon>malvids</taxon>
        <taxon>Brassicales</taxon>
        <taxon>Brassicaceae</taxon>
        <taxon>Brassiceae</taxon>
        <taxon>Brassica</taxon>
    </lineage>
</organism>
<evidence type="ECO:0000256" key="1">
    <source>
        <dbReference type="SAM" id="MobiDB-lite"/>
    </source>
</evidence>
<dbReference type="Proteomes" id="UP000694005">
    <property type="component" value="Chromosome A06"/>
</dbReference>
<evidence type="ECO:0000313" key="3">
    <source>
        <dbReference type="Proteomes" id="UP000694005"/>
    </source>
</evidence>
<dbReference type="Gramene" id="A06p27260.2_BraZ1">
    <property type="protein sequence ID" value="A06p27260.2_BraZ1.CDS"/>
    <property type="gene ID" value="A06g27260.2_BraZ1"/>
</dbReference>
<reference evidence="2 3" key="1">
    <citation type="submission" date="2021-07" db="EMBL/GenBank/DDBJ databases">
        <authorList>
            <consortium name="Genoscope - CEA"/>
            <person name="William W."/>
        </authorList>
    </citation>
    <scope>NUCLEOTIDE SEQUENCE [LARGE SCALE GENOMIC DNA]</scope>
</reference>
<feature type="region of interest" description="Disordered" evidence="1">
    <location>
        <begin position="1"/>
        <end position="34"/>
    </location>
</feature>
<dbReference type="EMBL" id="LS974622">
    <property type="protein sequence ID" value="CAG7870486.1"/>
    <property type="molecule type" value="Genomic_DNA"/>
</dbReference>
<dbReference type="AlphaFoldDB" id="A0A8D9D7I5"/>
<protein>
    <submittedName>
        <fullName evidence="2">Uncharacterized protein</fullName>
    </submittedName>
</protein>
<accession>A0A8D9D7I5</accession>
<evidence type="ECO:0000313" key="2">
    <source>
        <dbReference type="EMBL" id="CAG7870486.1"/>
    </source>
</evidence>
<gene>
    <name evidence="2" type="ORF">BRAPAZ1V2_A06P27260.2</name>
</gene>
<sequence>MYSPRGPKSPEQSTGKASRADMCTDGQRRTSCVC</sequence>
<proteinExistence type="predicted"/>